<dbReference type="RefSeq" id="WP_390331535.1">
    <property type="nucleotide sequence ID" value="NZ_JBHRTP010000032.1"/>
</dbReference>
<dbReference type="EMBL" id="JBHRTP010000032">
    <property type="protein sequence ID" value="MFC3108474.1"/>
    <property type="molecule type" value="Genomic_DNA"/>
</dbReference>
<dbReference type="Pfam" id="PF10001">
    <property type="entry name" value="DUF2242"/>
    <property type="match status" value="1"/>
</dbReference>
<accession>A0ABV7F0D3</accession>
<dbReference type="Proteomes" id="UP001595530">
    <property type="component" value="Unassembled WGS sequence"/>
</dbReference>
<dbReference type="InterPro" id="IPR018718">
    <property type="entry name" value="DUF2242"/>
</dbReference>
<organism evidence="2 3">
    <name type="scientific">Undibacterium arcticum</name>
    <dbReference type="NCBI Taxonomy" id="1762892"/>
    <lineage>
        <taxon>Bacteria</taxon>
        <taxon>Pseudomonadati</taxon>
        <taxon>Pseudomonadota</taxon>
        <taxon>Betaproteobacteria</taxon>
        <taxon>Burkholderiales</taxon>
        <taxon>Oxalobacteraceae</taxon>
        <taxon>Undibacterium</taxon>
    </lineage>
</organism>
<gene>
    <name evidence="2" type="ORF">ACFOFO_10945</name>
</gene>
<name>A0ABV7F0D3_9BURK</name>
<evidence type="ECO:0000256" key="1">
    <source>
        <dbReference type="SAM" id="MobiDB-lite"/>
    </source>
</evidence>
<comment type="caution">
    <text evidence="2">The sequence shown here is derived from an EMBL/GenBank/DDBJ whole genome shotgun (WGS) entry which is preliminary data.</text>
</comment>
<evidence type="ECO:0000313" key="2">
    <source>
        <dbReference type="EMBL" id="MFC3108474.1"/>
    </source>
</evidence>
<reference evidence="3" key="1">
    <citation type="journal article" date="2019" name="Int. J. Syst. Evol. Microbiol.">
        <title>The Global Catalogue of Microorganisms (GCM) 10K type strain sequencing project: providing services to taxonomists for standard genome sequencing and annotation.</title>
        <authorList>
            <consortium name="The Broad Institute Genomics Platform"/>
            <consortium name="The Broad Institute Genome Sequencing Center for Infectious Disease"/>
            <person name="Wu L."/>
            <person name="Ma J."/>
        </authorList>
    </citation>
    <scope>NUCLEOTIDE SEQUENCE [LARGE SCALE GENOMIC DNA]</scope>
    <source>
        <strain evidence="3">KCTC 42986</strain>
    </source>
</reference>
<sequence>MSNPRHPKSYLLVAFSAAVLSGCSGIRPASYPQENFGTANVFSRSFPGADHSSCEAARRALLSQGYVIAESKPAFLRGRKKFQPDHEVHLEIEVSVVCASNSAGSNSTTVFANAVQDSYSLKKSSNSASIGVGALGSVSLPIGSSDDALVKVGSETISAAKFYDQFFGLVERYLDDSSVGGNEEAVLQKETLPAPSSRKNALGSD</sequence>
<protein>
    <submittedName>
        <fullName evidence="2">DUF2242 domain-containing protein</fullName>
    </submittedName>
</protein>
<feature type="region of interest" description="Disordered" evidence="1">
    <location>
        <begin position="185"/>
        <end position="205"/>
    </location>
</feature>
<proteinExistence type="predicted"/>
<keyword evidence="3" id="KW-1185">Reference proteome</keyword>
<evidence type="ECO:0000313" key="3">
    <source>
        <dbReference type="Proteomes" id="UP001595530"/>
    </source>
</evidence>
<dbReference type="PROSITE" id="PS51257">
    <property type="entry name" value="PROKAR_LIPOPROTEIN"/>
    <property type="match status" value="1"/>
</dbReference>